<dbReference type="EMBL" id="AGXC01000001">
    <property type="protein sequence ID" value="EMZ42664.1"/>
    <property type="molecule type" value="Genomic_DNA"/>
</dbReference>
<dbReference type="RefSeq" id="WP_002562997.1">
    <property type="nucleotide sequence ID" value="NZ_KB822533.1"/>
</dbReference>
<dbReference type="OrthoDB" id="2376767at2"/>
<protein>
    <recommendedName>
        <fullName evidence="3">DUF4406 domain-containing protein</fullName>
    </recommendedName>
</protein>
<keyword evidence="2" id="KW-1185">Reference proteome</keyword>
<dbReference type="Proteomes" id="UP000012651">
    <property type="component" value="Unassembled WGS sequence"/>
</dbReference>
<evidence type="ECO:0000313" key="2">
    <source>
        <dbReference type="Proteomes" id="UP000012651"/>
    </source>
</evidence>
<comment type="caution">
    <text evidence="1">The sequence shown here is derived from an EMBL/GenBank/DDBJ whole genome shotgun (WGS) entry which is preliminary data.</text>
</comment>
<evidence type="ECO:0000313" key="1">
    <source>
        <dbReference type="EMBL" id="EMZ42664.1"/>
    </source>
</evidence>
<gene>
    <name evidence="1" type="ORF">HMPREF1091_00222</name>
</gene>
<dbReference type="HOGENOM" id="CLU_1933694_0_0_11"/>
<dbReference type="PATRIC" id="fig|997872.3.peg.222"/>
<reference evidence="1 2" key="1">
    <citation type="submission" date="2013-03" db="EMBL/GenBank/DDBJ databases">
        <title>The Genome Sequence of Atopobium minutum 10063974.</title>
        <authorList>
            <consortium name="The Broad Institute Genome Sequencing Platform"/>
            <person name="Earl A."/>
            <person name="Ward D."/>
            <person name="Feldgarden M."/>
            <person name="Gevers D."/>
            <person name="Lambert T."/>
            <person name="Marvaud J.-C."/>
            <person name="Courvalin P."/>
            <person name="Walker B."/>
            <person name="Young S.K."/>
            <person name="Zeng Q."/>
            <person name="Gargeya S."/>
            <person name="Fitzgerald M."/>
            <person name="Haas B."/>
            <person name="Abouelleil A."/>
            <person name="Alvarado L."/>
            <person name="Arachchi H.M."/>
            <person name="Berlin A.M."/>
            <person name="Chapman S.B."/>
            <person name="Dewar J."/>
            <person name="Goldberg J."/>
            <person name="Griggs A."/>
            <person name="Gujja S."/>
            <person name="Hansen M."/>
            <person name="Howarth C."/>
            <person name="Imamovic A."/>
            <person name="Larimer J."/>
            <person name="McCowan C."/>
            <person name="Murphy C."/>
            <person name="Neiman D."/>
            <person name="Pearson M."/>
            <person name="Priest M."/>
            <person name="Roberts A."/>
            <person name="Saif S."/>
            <person name="Shea T."/>
            <person name="Sisk P."/>
            <person name="Sykes S."/>
            <person name="Wortman J."/>
            <person name="Nusbaum C."/>
            <person name="Birren B."/>
        </authorList>
    </citation>
    <scope>NUCLEOTIDE SEQUENCE [LARGE SCALE GENOMIC DNA]</scope>
    <source>
        <strain evidence="1 2">10063974</strain>
    </source>
</reference>
<sequence length="130" mass="14539">MQLTNKRVYLSGPVTSAESLAQAHKAFELAEQRIATHDPKFIYNPMRNVSPYATHEQAMLICLNELTYHVGVSENHGPVVSESWRRPAFDVLVSLPGWCHSEGATIERIVAEACGIKCVNLSDIEFKKEL</sequence>
<proteinExistence type="predicted"/>
<accession>N2C0G6</accession>
<name>N2C0G6_9ACTN</name>
<organism evidence="1 2">
    <name type="scientific">Atopobium minutum 10063974</name>
    <dbReference type="NCBI Taxonomy" id="997872"/>
    <lineage>
        <taxon>Bacteria</taxon>
        <taxon>Bacillati</taxon>
        <taxon>Actinomycetota</taxon>
        <taxon>Coriobacteriia</taxon>
        <taxon>Coriobacteriales</taxon>
        <taxon>Atopobiaceae</taxon>
        <taxon>Atopobium</taxon>
    </lineage>
</organism>
<evidence type="ECO:0008006" key="3">
    <source>
        <dbReference type="Google" id="ProtNLM"/>
    </source>
</evidence>
<dbReference type="AlphaFoldDB" id="N2C0G6"/>
<dbReference type="SUPFAM" id="SSF52309">
    <property type="entry name" value="N-(deoxy)ribosyltransferase-like"/>
    <property type="match status" value="1"/>
</dbReference>